<proteinExistence type="predicted"/>
<gene>
    <name evidence="2" type="ORF">AVDCRST_MAG08-2320</name>
</gene>
<dbReference type="AlphaFoldDB" id="A0A6J4INF4"/>
<evidence type="ECO:0000313" key="2">
    <source>
        <dbReference type="EMBL" id="CAA9255365.1"/>
    </source>
</evidence>
<organism evidence="2">
    <name type="scientific">uncultured Acetobacteraceae bacterium</name>
    <dbReference type="NCBI Taxonomy" id="169975"/>
    <lineage>
        <taxon>Bacteria</taxon>
        <taxon>Pseudomonadati</taxon>
        <taxon>Pseudomonadota</taxon>
        <taxon>Alphaproteobacteria</taxon>
        <taxon>Acetobacterales</taxon>
        <taxon>Acetobacteraceae</taxon>
        <taxon>environmental samples</taxon>
    </lineage>
</organism>
<feature type="compositionally biased region" description="Gly residues" evidence="1">
    <location>
        <begin position="34"/>
        <end position="50"/>
    </location>
</feature>
<reference evidence="2" key="1">
    <citation type="submission" date="2020-02" db="EMBL/GenBank/DDBJ databases">
        <authorList>
            <person name="Meier V. D."/>
        </authorList>
    </citation>
    <scope>NUCLEOTIDE SEQUENCE</scope>
    <source>
        <strain evidence="2">AVDCRST_MAG08</strain>
    </source>
</reference>
<evidence type="ECO:0000256" key="1">
    <source>
        <dbReference type="SAM" id="MobiDB-lite"/>
    </source>
</evidence>
<dbReference type="EMBL" id="CADCTG010000180">
    <property type="protein sequence ID" value="CAA9255365.1"/>
    <property type="molecule type" value="Genomic_DNA"/>
</dbReference>
<protein>
    <submittedName>
        <fullName evidence="2">Uncharacterized protein</fullName>
    </submittedName>
</protein>
<accession>A0A6J4INF4</accession>
<feature type="non-terminal residue" evidence="2">
    <location>
        <position position="152"/>
    </location>
</feature>
<feature type="region of interest" description="Disordered" evidence="1">
    <location>
        <begin position="1"/>
        <end position="90"/>
    </location>
</feature>
<feature type="compositionally biased region" description="Low complexity" evidence="1">
    <location>
        <begin position="61"/>
        <end position="90"/>
    </location>
</feature>
<name>A0A6J4INF4_9PROT</name>
<sequence length="152" mass="14745">GPGAGLARRVVEPRRCRGRDRRLGPGAEPAAHGVGRGAGGGTLGPAGAGERGAPPGRPRSRVPAGSGRRIAAALGRPPGRAAGPGARGVVRAGPLVPVAPIGGVARAGAELRRRTPVAPGSGPPASPVACGFGMGRVGAAGVDGARRRPPRM</sequence>
<feature type="non-terminal residue" evidence="2">
    <location>
        <position position="1"/>
    </location>
</feature>
<feature type="region of interest" description="Disordered" evidence="1">
    <location>
        <begin position="112"/>
        <end position="132"/>
    </location>
</feature>